<accession>A0A2R6XY66</accession>
<dbReference type="InterPro" id="IPR002881">
    <property type="entry name" value="DUF58"/>
</dbReference>
<organism evidence="3 4">
    <name type="scientific">Candidatus Carbonibacillus altaicus</name>
    <dbReference type="NCBI Taxonomy" id="2163959"/>
    <lineage>
        <taxon>Bacteria</taxon>
        <taxon>Bacillati</taxon>
        <taxon>Bacillota</taxon>
        <taxon>Bacilli</taxon>
        <taxon>Bacillales</taxon>
        <taxon>Candidatus Carbonibacillus</taxon>
    </lineage>
</organism>
<keyword evidence="1" id="KW-0472">Membrane</keyword>
<feature type="transmembrane region" description="Helical" evidence="1">
    <location>
        <begin position="12"/>
        <end position="45"/>
    </location>
</feature>
<keyword evidence="1" id="KW-1133">Transmembrane helix</keyword>
<dbReference type="AlphaFoldDB" id="A0A2R6XY66"/>
<dbReference type="Pfam" id="PF01882">
    <property type="entry name" value="DUF58"/>
    <property type="match status" value="1"/>
</dbReference>
<evidence type="ECO:0000313" key="3">
    <source>
        <dbReference type="EMBL" id="PTQ55353.1"/>
    </source>
</evidence>
<name>A0A2R6XY66_9BACL</name>
<keyword evidence="1" id="KW-0812">Transmembrane</keyword>
<protein>
    <recommendedName>
        <fullName evidence="2">DUF58 domain-containing protein</fullName>
    </recommendedName>
</protein>
<dbReference type="Proteomes" id="UP000244338">
    <property type="component" value="Unassembled WGS sequence"/>
</dbReference>
<evidence type="ECO:0000259" key="2">
    <source>
        <dbReference type="Pfam" id="PF01882"/>
    </source>
</evidence>
<feature type="domain" description="DUF58" evidence="2">
    <location>
        <begin position="215"/>
        <end position="370"/>
    </location>
</feature>
<dbReference type="PANTHER" id="PTHR34351:SF2">
    <property type="entry name" value="DUF58 DOMAIN-CONTAINING PROTEIN"/>
    <property type="match status" value="1"/>
</dbReference>
<reference evidence="4" key="1">
    <citation type="journal article" date="2018" name="Sci. Rep.">
        <title>Lignite coal burning seam in the remote Altai Mountains harbors a hydrogen-driven thermophilic microbial community.</title>
        <authorList>
            <person name="Kadnikov V.V."/>
            <person name="Mardanov A.V."/>
            <person name="Ivasenko D.A."/>
            <person name="Antsiferov D.V."/>
            <person name="Beletsky A.V."/>
            <person name="Karnachuk O.V."/>
            <person name="Ravin N.V."/>
        </authorList>
    </citation>
    <scope>NUCLEOTIDE SEQUENCE [LARGE SCALE GENOMIC DNA]</scope>
</reference>
<evidence type="ECO:0000313" key="4">
    <source>
        <dbReference type="Proteomes" id="UP000244338"/>
    </source>
</evidence>
<dbReference type="PANTHER" id="PTHR34351">
    <property type="entry name" value="SLR1927 PROTEIN-RELATED"/>
    <property type="match status" value="1"/>
</dbReference>
<sequence length="414" mass="47445">MNQLFSHVRGEVFGLLGTLFLILSLGYRNMLMFWIALLLFTWLPLSLRMTEKALQKITVEASFNRIGLFPEEEARLVFTIKNHARLTPLRLTVEFDLDEGLFLIVPASYQGRSSTRLGVTRYTFEVYLAGREQVVLHFSVVAKRRGAYRPFQAYVKADDQFGMVTMARVIELKGMLLVYPARKKIVENRPFVSGLGGLKKSPRLLIPDPFYIRGIRPYQAGDSLRALDMKRSAQMNRLMTRMFESTTDEHLFVAVNLQTHPNPFVKDEALFEDILRYVASWVLASDRQKVWQSVYMNVRQGRRAWTRFELSPGAGGTGGVRHVLSFLARLQHLRPTAFATVLKALEKEMKPTMRMLIISPWLDEEMRTVLYLLKRKGVKLFTLQLETGTIEAFRENAVLFEQIGALSAAQADGR</sequence>
<gene>
    <name evidence="3" type="ORF">BSOLF_2346</name>
</gene>
<dbReference type="EMBL" id="PEBX01000132">
    <property type="protein sequence ID" value="PTQ55353.1"/>
    <property type="molecule type" value="Genomic_DNA"/>
</dbReference>
<comment type="caution">
    <text evidence="3">The sequence shown here is derived from an EMBL/GenBank/DDBJ whole genome shotgun (WGS) entry which is preliminary data.</text>
</comment>
<evidence type="ECO:0000256" key="1">
    <source>
        <dbReference type="SAM" id="Phobius"/>
    </source>
</evidence>
<proteinExistence type="predicted"/>